<dbReference type="EMBL" id="FOIL01000052">
    <property type="protein sequence ID" value="SET84401.1"/>
    <property type="molecule type" value="Genomic_DNA"/>
</dbReference>
<keyword evidence="3" id="KW-1185">Reference proteome</keyword>
<dbReference type="PANTHER" id="PTHR34580">
    <property type="match status" value="1"/>
</dbReference>
<dbReference type="RefSeq" id="WP_074650239.1">
    <property type="nucleotide sequence ID" value="NZ_FOIL01000052.1"/>
</dbReference>
<accession>A0A1I0HL00</accession>
<name>A0A1I0HL00_9FIRM</name>
<dbReference type="AlphaFoldDB" id="A0A1I0HL00"/>
<dbReference type="Pfam" id="PF13280">
    <property type="entry name" value="WYL"/>
    <property type="match status" value="1"/>
</dbReference>
<sequence>MKRQNKDKIERILGLYSKLMNGYIINKAEVSVNYGVNERSIQRDIEDIRNFLDSESVETGVMNTVIYDRAEKGYRLKQIYNRKLSNSEILAICKILLDSRAFTKNEMMEMLSKLIDGCVPRVNIKAVKDLIKNEEFHYVELQHRSVFIDKMWDLGKAIRGKHYVEISYQRLKDKAVVKRKVKPVALMFSEFYFYLAAFIENEEVKADFDILNDSYPTIYRVDRVKKYKVLEERFHIPYANRFEEGELRKRIQFMYGGKLQKVRFTYSGCSVEAVLDRLPTAVIESEKDGVYTISAEVFGKGIEMWLRSQGEMVKVIEMR</sequence>
<proteinExistence type="predicted"/>
<dbReference type="InterPro" id="IPR026881">
    <property type="entry name" value="WYL_dom"/>
</dbReference>
<evidence type="ECO:0000313" key="2">
    <source>
        <dbReference type="EMBL" id="SET84401.1"/>
    </source>
</evidence>
<dbReference type="PROSITE" id="PS52050">
    <property type="entry name" value="WYL"/>
    <property type="match status" value="1"/>
</dbReference>
<evidence type="ECO:0000259" key="1">
    <source>
        <dbReference type="Pfam" id="PF13280"/>
    </source>
</evidence>
<dbReference type="Proteomes" id="UP000199820">
    <property type="component" value="Unassembled WGS sequence"/>
</dbReference>
<dbReference type="PANTHER" id="PTHR34580:SF1">
    <property type="entry name" value="PROTEIN PAFC"/>
    <property type="match status" value="1"/>
</dbReference>
<dbReference type="InterPro" id="IPR051534">
    <property type="entry name" value="CBASS_pafABC_assoc_protein"/>
</dbReference>
<organism evidence="2 3">
    <name type="scientific">[Clostridium] aminophilum</name>
    <dbReference type="NCBI Taxonomy" id="1526"/>
    <lineage>
        <taxon>Bacteria</taxon>
        <taxon>Bacillati</taxon>
        <taxon>Bacillota</taxon>
        <taxon>Clostridia</taxon>
        <taxon>Lachnospirales</taxon>
        <taxon>Lachnospiraceae</taxon>
    </lineage>
</organism>
<gene>
    <name evidence="2" type="ORF">SAMN04487771_10528</name>
</gene>
<protein>
    <submittedName>
        <fullName evidence="2">WYL domain-containing protein</fullName>
    </submittedName>
</protein>
<reference evidence="3" key="1">
    <citation type="submission" date="2016-10" db="EMBL/GenBank/DDBJ databases">
        <authorList>
            <person name="Varghese N."/>
            <person name="Submissions S."/>
        </authorList>
    </citation>
    <scope>NUCLEOTIDE SEQUENCE [LARGE SCALE GENOMIC DNA]</scope>
    <source>
        <strain evidence="3">KH1P1</strain>
    </source>
</reference>
<evidence type="ECO:0000313" key="3">
    <source>
        <dbReference type="Proteomes" id="UP000199820"/>
    </source>
</evidence>
<dbReference type="OrthoDB" id="86031at2"/>
<feature type="domain" description="WYL" evidence="1">
    <location>
        <begin position="154"/>
        <end position="228"/>
    </location>
</feature>